<reference evidence="1 2" key="1">
    <citation type="submission" date="2024-10" db="EMBL/GenBank/DDBJ databases">
        <title>The Natural Products Discovery Center: Release of the First 8490 Sequenced Strains for Exploring Actinobacteria Biosynthetic Diversity.</title>
        <authorList>
            <person name="Kalkreuter E."/>
            <person name="Kautsar S.A."/>
            <person name="Yang D."/>
            <person name="Bader C.D."/>
            <person name="Teijaro C.N."/>
            <person name="Fluegel L."/>
            <person name="Davis C.M."/>
            <person name="Simpson J.R."/>
            <person name="Lauterbach L."/>
            <person name="Steele A.D."/>
            <person name="Gui C."/>
            <person name="Meng S."/>
            <person name="Li G."/>
            <person name="Viehrig K."/>
            <person name="Ye F."/>
            <person name="Su P."/>
            <person name="Kiefer A.F."/>
            <person name="Nichols A."/>
            <person name="Cepeda A.J."/>
            <person name="Yan W."/>
            <person name="Fan B."/>
            <person name="Jiang Y."/>
            <person name="Adhikari A."/>
            <person name="Zheng C.-J."/>
            <person name="Schuster L."/>
            <person name="Cowan T.M."/>
            <person name="Smanski M.J."/>
            <person name="Chevrette M.G."/>
            <person name="De Carvalho L.P.S."/>
            <person name="Shen B."/>
        </authorList>
    </citation>
    <scope>NUCLEOTIDE SEQUENCE [LARGE SCALE GENOMIC DNA]</scope>
    <source>
        <strain evidence="1 2">NPDC019481</strain>
    </source>
</reference>
<keyword evidence="2" id="KW-1185">Reference proteome</keyword>
<accession>A0ABW7XHV2</accession>
<protein>
    <submittedName>
        <fullName evidence="1">Uncharacterized protein</fullName>
    </submittedName>
</protein>
<dbReference type="RefSeq" id="WP_397403209.1">
    <property type="nucleotide sequence ID" value="NZ_JBIRYI010000004.1"/>
</dbReference>
<name>A0ABW7XHV2_9MICO</name>
<organism evidence="1 2">
    <name type="scientific">Promicromonospora kroppenstedtii</name>
    <dbReference type="NCBI Taxonomy" id="440482"/>
    <lineage>
        <taxon>Bacteria</taxon>
        <taxon>Bacillati</taxon>
        <taxon>Actinomycetota</taxon>
        <taxon>Actinomycetes</taxon>
        <taxon>Micrococcales</taxon>
        <taxon>Promicromonosporaceae</taxon>
        <taxon>Promicromonospora</taxon>
    </lineage>
</organism>
<evidence type="ECO:0000313" key="1">
    <source>
        <dbReference type="EMBL" id="MFI2486900.1"/>
    </source>
</evidence>
<gene>
    <name evidence="1" type="ORF">ACH47X_08320</name>
</gene>
<comment type="caution">
    <text evidence="1">The sequence shown here is derived from an EMBL/GenBank/DDBJ whole genome shotgun (WGS) entry which is preliminary data.</text>
</comment>
<dbReference type="EMBL" id="JBIRYI010000004">
    <property type="protein sequence ID" value="MFI2486900.1"/>
    <property type="molecule type" value="Genomic_DNA"/>
</dbReference>
<evidence type="ECO:0000313" key="2">
    <source>
        <dbReference type="Proteomes" id="UP001611580"/>
    </source>
</evidence>
<dbReference type="Proteomes" id="UP001611580">
    <property type="component" value="Unassembled WGS sequence"/>
</dbReference>
<proteinExistence type="predicted"/>
<sequence>MTSYFARYQAGEHDDVWRDLRALGMTAFDEPHREDAQAVAREMALRARRNVETIVDRLQADGFVAAQNDDEATPRAAHFPPSDGASALADWMEATFGPVPMTVSAWIREVGDVWLVGEHPRWPESVLADPLVVQFEFIADGGGARDYYTEEWQNWQDDADDVDYETEPFQIDYAPDALHKANISGDGPYGIQLPGVGVDGLVGPTLWFVDDLNNAFAAGGFPGELRAEGYVDPPAGLREGLARDLLRL</sequence>